<gene>
    <name evidence="2" type="ORF">B0A49_02513</name>
</gene>
<keyword evidence="1" id="KW-0175">Coiled coil</keyword>
<keyword evidence="3" id="KW-1185">Reference proteome</keyword>
<evidence type="ECO:0000313" key="2">
    <source>
        <dbReference type="EMBL" id="TKA77985.1"/>
    </source>
</evidence>
<dbReference type="OrthoDB" id="5355126at2759"/>
<protein>
    <recommendedName>
        <fullName evidence="4">Calcofluor white hypersensitive protein</fullName>
    </recommendedName>
</protein>
<reference evidence="2 3" key="1">
    <citation type="submission" date="2017-03" db="EMBL/GenBank/DDBJ databases">
        <title>Genomes of endolithic fungi from Antarctica.</title>
        <authorList>
            <person name="Coleine C."/>
            <person name="Masonjones S."/>
            <person name="Stajich J.E."/>
        </authorList>
    </citation>
    <scope>NUCLEOTIDE SEQUENCE [LARGE SCALE GENOMIC DNA]</scope>
    <source>
        <strain evidence="2 3">CCFEE 5187</strain>
    </source>
</reference>
<dbReference type="EMBL" id="NAJN01000162">
    <property type="protein sequence ID" value="TKA77985.1"/>
    <property type="molecule type" value="Genomic_DNA"/>
</dbReference>
<evidence type="ECO:0000256" key="1">
    <source>
        <dbReference type="SAM" id="Coils"/>
    </source>
</evidence>
<dbReference type="AlphaFoldDB" id="A0A4U0XSP9"/>
<organism evidence="2 3">
    <name type="scientific">Cryomyces minteri</name>
    <dbReference type="NCBI Taxonomy" id="331657"/>
    <lineage>
        <taxon>Eukaryota</taxon>
        <taxon>Fungi</taxon>
        <taxon>Dikarya</taxon>
        <taxon>Ascomycota</taxon>
        <taxon>Pezizomycotina</taxon>
        <taxon>Dothideomycetes</taxon>
        <taxon>Dothideomycetes incertae sedis</taxon>
        <taxon>Cryomyces</taxon>
    </lineage>
</organism>
<dbReference type="Proteomes" id="UP000308768">
    <property type="component" value="Unassembled WGS sequence"/>
</dbReference>
<accession>A0A4U0XSP9</accession>
<proteinExistence type="predicted"/>
<evidence type="ECO:0000313" key="3">
    <source>
        <dbReference type="Proteomes" id="UP000308768"/>
    </source>
</evidence>
<feature type="coiled-coil region" evidence="1">
    <location>
        <begin position="86"/>
        <end position="113"/>
    </location>
</feature>
<name>A0A4U0XSP9_9PEZI</name>
<sequence>MAQQGGSRIGLYAGLALAGAGGYYLYAAGGNPKVAEKKLEHDAARVSSSISSHLPGKEKEVKTEGKLLASEAGAKVDNADTTSKVDAKLEAYRNSAEKKIEEYKREAEKDLHKAVDTFDKTVEEKAAKAKSGLSSWFGGGK</sequence>
<evidence type="ECO:0008006" key="4">
    <source>
        <dbReference type="Google" id="ProtNLM"/>
    </source>
</evidence>
<comment type="caution">
    <text evidence="2">The sequence shown here is derived from an EMBL/GenBank/DDBJ whole genome shotgun (WGS) entry which is preliminary data.</text>
</comment>